<dbReference type="PROSITE" id="PS00198">
    <property type="entry name" value="4FE4S_FER_1"/>
    <property type="match status" value="3"/>
</dbReference>
<dbReference type="AlphaFoldDB" id="A0A1B9F6I7"/>
<evidence type="ECO:0000256" key="4">
    <source>
        <dbReference type="ARBA" id="ARBA00022723"/>
    </source>
</evidence>
<accession>A0A1B9F6I7</accession>
<name>A0A1B9F6I7_9BACT</name>
<keyword evidence="8" id="KW-0411">Iron-sulfur</keyword>
<dbReference type="InterPro" id="IPR023753">
    <property type="entry name" value="FAD/NAD-binding_dom"/>
</dbReference>
<dbReference type="GO" id="GO:0051539">
    <property type="term" value="F:4 iron, 4 sulfur cluster binding"/>
    <property type="evidence" value="ECO:0007669"/>
    <property type="project" value="UniProtKB-KW"/>
</dbReference>
<feature type="domain" description="4Fe-4S ferredoxin-type" evidence="9">
    <location>
        <begin position="882"/>
        <end position="911"/>
    </location>
</feature>
<keyword evidence="3" id="KW-0004">4Fe-4S</keyword>
<feature type="domain" description="4Fe-4S ferredoxin-type" evidence="9">
    <location>
        <begin position="849"/>
        <end position="878"/>
    </location>
</feature>
<dbReference type="InterPro" id="IPR017900">
    <property type="entry name" value="4Fe4S_Fe_S_CS"/>
</dbReference>
<dbReference type="InterPro" id="IPR017896">
    <property type="entry name" value="4Fe4S_Fe-S-bd"/>
</dbReference>
<dbReference type="PANTHER" id="PTHR43498">
    <property type="entry name" value="FERREDOXIN:COB-COM HETERODISULFIDE REDUCTASE SUBUNIT A"/>
    <property type="match status" value="1"/>
</dbReference>
<dbReference type="PANTHER" id="PTHR43498:SF1">
    <property type="entry name" value="COB--COM HETERODISULFIDE REDUCTASE IRON-SULFUR SUBUNIT A"/>
    <property type="match status" value="1"/>
</dbReference>
<organism evidence="10 11">
    <name type="scientific">Dissulfuribacter thermophilus</name>
    <dbReference type="NCBI Taxonomy" id="1156395"/>
    <lineage>
        <taxon>Bacteria</taxon>
        <taxon>Pseudomonadati</taxon>
        <taxon>Thermodesulfobacteriota</taxon>
        <taxon>Dissulfuribacteria</taxon>
        <taxon>Dissulfuribacterales</taxon>
        <taxon>Dissulfuribacteraceae</taxon>
        <taxon>Dissulfuribacter</taxon>
    </lineage>
</organism>
<reference evidence="10 11" key="1">
    <citation type="submission" date="2016-06" db="EMBL/GenBank/DDBJ databases">
        <title>Respiratory ammonification of nitrate coupled to the oxidation of elemental sulfur in deep-sea autotrophic thermophilic bacteria.</title>
        <authorList>
            <person name="Slobodkina G.B."/>
            <person name="Mardanov A.V."/>
            <person name="Ravin N.V."/>
            <person name="Frolova A.A."/>
            <person name="Viryasiv M.B."/>
            <person name="Chernyh N.A."/>
            <person name="Bonch-Osmolovskaya E.A."/>
            <person name="Slobodkin A.I."/>
        </authorList>
    </citation>
    <scope>NUCLEOTIDE SEQUENCE [LARGE SCALE GENOMIC DNA]</scope>
    <source>
        <strain evidence="10 11">S69</strain>
    </source>
</reference>
<dbReference type="Gene3D" id="3.50.50.60">
    <property type="entry name" value="FAD/NAD(P)-binding domain"/>
    <property type="match status" value="2"/>
</dbReference>
<protein>
    <submittedName>
        <fullName evidence="10">CoB--CoM heterodisulfide reductase, subunit A</fullName>
    </submittedName>
</protein>
<dbReference type="InterPro" id="IPR036188">
    <property type="entry name" value="FAD/NAD-bd_sf"/>
</dbReference>
<comment type="cofactor">
    <cofactor evidence="1">
        <name>FAD</name>
        <dbReference type="ChEBI" id="CHEBI:57692"/>
    </cofactor>
</comment>
<keyword evidence="7" id="KW-0408">Iron</keyword>
<evidence type="ECO:0000256" key="6">
    <source>
        <dbReference type="ARBA" id="ARBA00023002"/>
    </source>
</evidence>
<dbReference type="STRING" id="1156395.DBT_0883"/>
<dbReference type="Pfam" id="PF14697">
    <property type="entry name" value="Fer4_21"/>
    <property type="match status" value="1"/>
</dbReference>
<keyword evidence="11" id="KW-1185">Reference proteome</keyword>
<evidence type="ECO:0000256" key="5">
    <source>
        <dbReference type="ARBA" id="ARBA00022827"/>
    </source>
</evidence>
<comment type="similarity">
    <text evidence="2">Belongs to the HdrA family.</text>
</comment>
<dbReference type="SUPFAM" id="SSF51905">
    <property type="entry name" value="FAD/NAD(P)-binding domain"/>
    <property type="match status" value="2"/>
</dbReference>
<keyword evidence="6" id="KW-0560">Oxidoreductase</keyword>
<dbReference type="Gene3D" id="3.30.70.20">
    <property type="match status" value="1"/>
</dbReference>
<feature type="domain" description="4Fe-4S ferredoxin-type" evidence="9">
    <location>
        <begin position="17"/>
        <end position="47"/>
    </location>
</feature>
<dbReference type="PROSITE" id="PS51379">
    <property type="entry name" value="4FE4S_FER_2"/>
    <property type="match status" value="3"/>
</dbReference>
<dbReference type="PATRIC" id="fig|1156395.6.peg.900"/>
<evidence type="ECO:0000313" key="11">
    <source>
        <dbReference type="Proteomes" id="UP000093080"/>
    </source>
</evidence>
<dbReference type="Gene3D" id="3.30.70.3270">
    <property type="match status" value="1"/>
</dbReference>
<evidence type="ECO:0000256" key="2">
    <source>
        <dbReference type="ARBA" id="ARBA00006561"/>
    </source>
</evidence>
<dbReference type="Pfam" id="PF07992">
    <property type="entry name" value="Pyr_redox_2"/>
    <property type="match status" value="2"/>
</dbReference>
<dbReference type="SUPFAM" id="SSF54862">
    <property type="entry name" value="4Fe-4S ferredoxins"/>
    <property type="match status" value="2"/>
</dbReference>
<sequence>MKALEGEPGNFVAKVLKRPRYIDEDKCTACGICTMYCPKPVVDWYNERLEVTRAPHIDYAQAIPSSYYIDAKECLRVNHETCNLCAQTCTAGAIDFSQKPENLELQVGSVVLAPGFGRIDDEVLERFGYGKYPDVVTSLEFERLTCASGPTEGHIVRPSDQTTPKKIAFLQCVGSRDESCGNGFCSSVCCMYAIKEASVAKEHEPDLDISLFFMDVRTMGKGFDAFREEAIKKYGLNIIRARVPKVEEVDGKLALTYVMEDGTSSSALFDMVVLSVGLKAPEDAKIIQETTGIELNKYEFCKTTSGSPLSTSVPGVFVAGAFQGPKDIPESVTQASGVAAHVSELLKEARGTKAVTVTYPDEDKALCEEEPRIGVFVCHCGVNIAGVVDVKAVRDYAGSLPGVVLYEDTLYSCSQDALKTIAERIKENRLNRVVIAACSPRTHEPLFQETLRSIGLNPALIEMANIRDQCAWVHAQEPEAATEKAKDLVRMAVAKARLLEPLEQPTVDVTPSALVIGGGASGMAAALSIADQGFKVVLVERSKTLGGNLRRVRWTADGEDAKTVLDDLVARVESHPDIDIMLETEIKNVSGYIGNFTTTVERAGKSELINHGVVVVATGGKEYKPKGYLYGESDRVLTQLELEEKLSRGYSFLKSASRVVMIQCVGSRGEDMAYCSRICCTQAVKNALKLKDIKPELDIFILYRDMRTYGFYEDLYREARLKGIKFIRYQPDNRPQIMKKGRGIAVKVYDNIVGEELEIQSSYVVLSTGIAPGDNEELAQVLKAPLTKDGFFLEAHAKLRPVEVAVDGVYLCGLAHGPKGLEDAMAQARAAAAKAAIPLAKGKVAVAPIVSRVDQKKCIGCGICASLCPFSAIELVKVDKKRKARTITASCKGCGICASHCPTVAISMGGFTDEAIFAQIHAFGQKDDVK</sequence>
<evidence type="ECO:0000259" key="9">
    <source>
        <dbReference type="PROSITE" id="PS51379"/>
    </source>
</evidence>
<evidence type="ECO:0000256" key="7">
    <source>
        <dbReference type="ARBA" id="ARBA00023004"/>
    </source>
</evidence>
<dbReference type="EMBL" id="MAGO01000004">
    <property type="protein sequence ID" value="OCC15532.1"/>
    <property type="molecule type" value="Genomic_DNA"/>
</dbReference>
<keyword evidence="5" id="KW-0274">FAD</keyword>
<comment type="caution">
    <text evidence="10">The sequence shown here is derived from an EMBL/GenBank/DDBJ whole genome shotgun (WGS) entry which is preliminary data.</text>
</comment>
<evidence type="ECO:0000313" key="10">
    <source>
        <dbReference type="EMBL" id="OCC15532.1"/>
    </source>
</evidence>
<dbReference type="Proteomes" id="UP000093080">
    <property type="component" value="Unassembled WGS sequence"/>
</dbReference>
<keyword evidence="4" id="KW-0479">Metal-binding</keyword>
<proteinExistence type="inferred from homology"/>
<dbReference type="Pfam" id="PF00037">
    <property type="entry name" value="Fer4"/>
    <property type="match status" value="1"/>
</dbReference>
<gene>
    <name evidence="10" type="ORF">DBT_0883</name>
</gene>
<keyword evidence="5" id="KW-0285">Flavoprotein</keyword>
<dbReference type="GO" id="GO:0046872">
    <property type="term" value="F:metal ion binding"/>
    <property type="evidence" value="ECO:0007669"/>
    <property type="project" value="UniProtKB-KW"/>
</dbReference>
<evidence type="ECO:0000256" key="1">
    <source>
        <dbReference type="ARBA" id="ARBA00001974"/>
    </source>
</evidence>
<dbReference type="GO" id="GO:0016491">
    <property type="term" value="F:oxidoreductase activity"/>
    <property type="evidence" value="ECO:0007669"/>
    <property type="project" value="UniProtKB-KW"/>
</dbReference>
<evidence type="ECO:0000256" key="3">
    <source>
        <dbReference type="ARBA" id="ARBA00022485"/>
    </source>
</evidence>
<evidence type="ECO:0000256" key="8">
    <source>
        <dbReference type="ARBA" id="ARBA00023014"/>
    </source>
</evidence>
<dbReference type="InterPro" id="IPR039650">
    <property type="entry name" value="HdrA-like"/>
</dbReference>